<organism evidence="1 2">
    <name type="scientific">Trichogramma brassicae</name>
    <dbReference type="NCBI Taxonomy" id="86971"/>
    <lineage>
        <taxon>Eukaryota</taxon>
        <taxon>Metazoa</taxon>
        <taxon>Ecdysozoa</taxon>
        <taxon>Arthropoda</taxon>
        <taxon>Hexapoda</taxon>
        <taxon>Insecta</taxon>
        <taxon>Pterygota</taxon>
        <taxon>Neoptera</taxon>
        <taxon>Endopterygota</taxon>
        <taxon>Hymenoptera</taxon>
        <taxon>Apocrita</taxon>
        <taxon>Proctotrupomorpha</taxon>
        <taxon>Chalcidoidea</taxon>
        <taxon>Trichogrammatidae</taxon>
        <taxon>Trichogramma</taxon>
    </lineage>
</organism>
<dbReference type="EMBL" id="CADCXV010001054">
    <property type="protein sequence ID" value="CAB0040817.1"/>
    <property type="molecule type" value="Genomic_DNA"/>
</dbReference>
<evidence type="ECO:0000313" key="2">
    <source>
        <dbReference type="Proteomes" id="UP000479190"/>
    </source>
</evidence>
<gene>
    <name evidence="1" type="ORF">TBRA_LOCUS12511</name>
</gene>
<dbReference type="Proteomes" id="UP000479190">
    <property type="component" value="Unassembled WGS sequence"/>
</dbReference>
<accession>A0A6H5IR50</accession>
<protein>
    <submittedName>
        <fullName evidence="1">Uncharacterized protein</fullName>
    </submittedName>
</protein>
<keyword evidence="2" id="KW-1185">Reference proteome</keyword>
<reference evidence="1 2" key="1">
    <citation type="submission" date="2020-02" db="EMBL/GenBank/DDBJ databases">
        <authorList>
            <person name="Ferguson B K."/>
        </authorList>
    </citation>
    <scope>NUCLEOTIDE SEQUENCE [LARGE SCALE GENOMIC DNA]</scope>
</reference>
<name>A0A6H5IR50_9HYME</name>
<dbReference type="AlphaFoldDB" id="A0A6H5IR50"/>
<evidence type="ECO:0000313" key="1">
    <source>
        <dbReference type="EMBL" id="CAB0040817.1"/>
    </source>
</evidence>
<sequence>MREMGTKKMHRVAARIECAYLRFSRRTQPSTYQATTPPIRPAPFTSAADRRDPRRAAFCVAPATRWSTRAVPDLVCELVRVLQVQCLQRSGVSPLRTRRRPLCEASRVHDREIFSCPVSYLASRTLVGDEHPLVWRVVHRQSRPGRGEIDTGGVHGEATVTNGALSCTLHTRDTLLTYAVRFTYRHSRSRCAHTLRARCIFASSRPLFGAARRESRALRRLEFDFHALSRRLSPKVTVVILSIIASENRE</sequence>
<proteinExistence type="predicted"/>